<evidence type="ECO:0000256" key="2">
    <source>
        <dbReference type="ARBA" id="ARBA00022803"/>
    </source>
</evidence>
<dbReference type="GO" id="GO:0061512">
    <property type="term" value="P:protein localization to cilium"/>
    <property type="evidence" value="ECO:0007669"/>
    <property type="project" value="TreeGrafter"/>
</dbReference>
<dbReference type="PROSITE" id="PS50005">
    <property type="entry name" value="TPR"/>
    <property type="match status" value="4"/>
</dbReference>
<dbReference type="EMBL" id="JAQMWT010000432">
    <property type="protein sequence ID" value="KAJ8601425.1"/>
    <property type="molecule type" value="Genomic_DNA"/>
</dbReference>
<accession>A0AAD7XMJ4</accession>
<dbReference type="SMART" id="SM00028">
    <property type="entry name" value="TPR"/>
    <property type="match status" value="7"/>
</dbReference>
<feature type="repeat" description="TPR" evidence="4">
    <location>
        <begin position="258"/>
        <end position="291"/>
    </location>
</feature>
<dbReference type="Proteomes" id="UP001230188">
    <property type="component" value="Unassembled WGS sequence"/>
</dbReference>
<dbReference type="Gene3D" id="1.25.40.10">
    <property type="entry name" value="Tetratricopeptide repeat domain"/>
    <property type="match status" value="3"/>
</dbReference>
<evidence type="ECO:0000313" key="5">
    <source>
        <dbReference type="EMBL" id="KAJ8601425.1"/>
    </source>
</evidence>
<keyword evidence="6" id="KW-1185">Reference proteome</keyword>
<name>A0AAD7XMJ4_9STRA</name>
<evidence type="ECO:0000256" key="3">
    <source>
        <dbReference type="ARBA" id="ARBA00023778"/>
    </source>
</evidence>
<comment type="similarity">
    <text evidence="3">Belongs to the BBS4 family.</text>
</comment>
<feature type="repeat" description="TPR" evidence="4">
    <location>
        <begin position="326"/>
        <end position="359"/>
    </location>
</feature>
<gene>
    <name evidence="5" type="ORF">CTAYLR_005942</name>
</gene>
<feature type="repeat" description="TPR" evidence="4">
    <location>
        <begin position="189"/>
        <end position="222"/>
    </location>
</feature>
<evidence type="ECO:0000256" key="4">
    <source>
        <dbReference type="PROSITE-ProRule" id="PRU00339"/>
    </source>
</evidence>
<organism evidence="5 6">
    <name type="scientific">Chrysophaeum taylorii</name>
    <dbReference type="NCBI Taxonomy" id="2483200"/>
    <lineage>
        <taxon>Eukaryota</taxon>
        <taxon>Sar</taxon>
        <taxon>Stramenopiles</taxon>
        <taxon>Ochrophyta</taxon>
        <taxon>Pelagophyceae</taxon>
        <taxon>Pelagomonadales</taxon>
        <taxon>Pelagomonadaceae</taxon>
        <taxon>Chrysophaeum</taxon>
    </lineage>
</organism>
<evidence type="ECO:0000313" key="6">
    <source>
        <dbReference type="Proteomes" id="UP001230188"/>
    </source>
</evidence>
<dbReference type="InterPro" id="IPR011990">
    <property type="entry name" value="TPR-like_helical_dom_sf"/>
</dbReference>
<dbReference type="Pfam" id="PF13181">
    <property type="entry name" value="TPR_8"/>
    <property type="match status" value="2"/>
</dbReference>
<protein>
    <submittedName>
        <fullName evidence="5">Uncharacterized protein</fullName>
    </submittedName>
</protein>
<proteinExistence type="inferred from homology"/>
<dbReference type="PROSITE" id="PS50293">
    <property type="entry name" value="TPR_REGION"/>
    <property type="match status" value="1"/>
</dbReference>
<sequence>MARAAYKPPERHNFLIARYFARQEFDECLEVVETALEEESGGLNEYPLTVKAMILRQQGRIQESLQLFQAATCLNPGNIANLKQVGHSLYLLGKHKAALDVYGEASDVVVVANSAARSEVDWEIHHNSGLCHAHLKQYEEAIACFTRANAICRHDDTFLQLGKVYQQQDRHADALRVYQDALDFSPENPELLCMVGLTYLRLDDHQRAFDYLGNALAFDPKNAKAILAAGSIIQDNGEMDVALHKYRVAAATQAPHSPQLWNNIGMALFGKGKRVAAVSCLKRALYLDPFEWIIAYNLGLVHLHTAQFASAFHHLSASINLKPDYAATFMCLGIALANLDDPGNAVDAFKKSLSLEDAHLTRLNFALVLFNQGRHSDAKSHLDAFTKLASALDATDDLHADTFDRATVLDSMLSSS</sequence>
<dbReference type="Pfam" id="PF13424">
    <property type="entry name" value="TPR_12"/>
    <property type="match status" value="1"/>
</dbReference>
<dbReference type="PANTHER" id="PTHR44186">
    <property type="match status" value="1"/>
</dbReference>
<dbReference type="AlphaFoldDB" id="A0AAD7XMJ4"/>
<keyword evidence="2 4" id="KW-0802">TPR repeat</keyword>
<evidence type="ECO:0000256" key="1">
    <source>
        <dbReference type="ARBA" id="ARBA00022737"/>
    </source>
</evidence>
<reference evidence="5" key="1">
    <citation type="submission" date="2023-01" db="EMBL/GenBank/DDBJ databases">
        <title>Metagenome sequencing of chrysophaentin producing Chrysophaeum taylorii.</title>
        <authorList>
            <person name="Davison J."/>
            <person name="Bewley C."/>
        </authorList>
    </citation>
    <scope>NUCLEOTIDE SEQUENCE</scope>
    <source>
        <strain evidence="5">NIES-1699</strain>
    </source>
</reference>
<dbReference type="SUPFAM" id="SSF48452">
    <property type="entry name" value="TPR-like"/>
    <property type="match status" value="2"/>
</dbReference>
<feature type="repeat" description="TPR" evidence="4">
    <location>
        <begin position="155"/>
        <end position="188"/>
    </location>
</feature>
<keyword evidence="1" id="KW-0677">Repeat</keyword>
<dbReference type="GO" id="GO:0036064">
    <property type="term" value="C:ciliary basal body"/>
    <property type="evidence" value="ECO:0007669"/>
    <property type="project" value="TreeGrafter"/>
</dbReference>
<dbReference type="GO" id="GO:0060271">
    <property type="term" value="P:cilium assembly"/>
    <property type="evidence" value="ECO:0007669"/>
    <property type="project" value="TreeGrafter"/>
</dbReference>
<dbReference type="InterPro" id="IPR019734">
    <property type="entry name" value="TPR_rpt"/>
</dbReference>
<comment type="caution">
    <text evidence="5">The sequence shown here is derived from an EMBL/GenBank/DDBJ whole genome shotgun (WGS) entry which is preliminary data.</text>
</comment>
<dbReference type="PANTHER" id="PTHR44186:SF1">
    <property type="entry name" value="BARDET-BIEDL SYNDROME 4 PROTEIN"/>
    <property type="match status" value="1"/>
</dbReference>